<dbReference type="Gene3D" id="3.30.200.150">
    <property type="match status" value="1"/>
</dbReference>
<proteinExistence type="predicted"/>
<dbReference type="OrthoDB" id="5404599at2759"/>
<gene>
    <name evidence="1" type="ORF">CC80DRAFT_489872</name>
</gene>
<sequence>MEPPARESVRRMNAHIWTLGSQMMCIRVGVEEIPPLNSLCSWQDGDSMFHLLTRDETLLMTSGEGDSAIDRIQECGTGGSVWAIGSEAICKVKGWCEDRQLEAATIAFLRAKCPSVPVPEVLYSWIDHAFQRTFLVMRRVHGRTLNQAWPDLSDSQRLNIANELAQHCSVLALQTSSRYETASGHGVLEYWLMGSPPASNPTWLPMVLGPFTGTQMKSYMSQISTKPVPEFDEQLPFYHPDLGPTNILVSDDGKSLTAIIDWEAAAYFPSFWVATRPATNWAFRLSEPNTDTVKNAWSSLFVKALEGKGFKCSDKVYTEWSSANTGPA</sequence>
<dbReference type="EMBL" id="ML976984">
    <property type="protein sequence ID" value="KAF1959786.1"/>
    <property type="molecule type" value="Genomic_DNA"/>
</dbReference>
<dbReference type="Gene3D" id="3.90.1200.10">
    <property type="match status" value="1"/>
</dbReference>
<dbReference type="InterPro" id="IPR011009">
    <property type="entry name" value="Kinase-like_dom_sf"/>
</dbReference>
<accession>A0A6A5UAA2</accession>
<name>A0A6A5UAA2_9PLEO</name>
<dbReference type="PANTHER" id="PTHR21310:SF58">
    <property type="entry name" value="AMINOGLYCOSIDE PHOSPHOTRANSFERASE DOMAIN-CONTAINING PROTEIN"/>
    <property type="match status" value="1"/>
</dbReference>
<protein>
    <recommendedName>
        <fullName evidence="3">Aminoglycoside phosphotransferase domain-containing protein</fullName>
    </recommendedName>
</protein>
<dbReference type="CDD" id="cd05120">
    <property type="entry name" value="APH_ChoK_like"/>
    <property type="match status" value="1"/>
</dbReference>
<reference evidence="1" key="1">
    <citation type="journal article" date="2020" name="Stud. Mycol.">
        <title>101 Dothideomycetes genomes: a test case for predicting lifestyles and emergence of pathogens.</title>
        <authorList>
            <person name="Haridas S."/>
            <person name="Albert R."/>
            <person name="Binder M."/>
            <person name="Bloem J."/>
            <person name="Labutti K."/>
            <person name="Salamov A."/>
            <person name="Andreopoulos B."/>
            <person name="Baker S."/>
            <person name="Barry K."/>
            <person name="Bills G."/>
            <person name="Bluhm B."/>
            <person name="Cannon C."/>
            <person name="Castanera R."/>
            <person name="Culley D."/>
            <person name="Daum C."/>
            <person name="Ezra D."/>
            <person name="Gonzalez J."/>
            <person name="Henrissat B."/>
            <person name="Kuo A."/>
            <person name="Liang C."/>
            <person name="Lipzen A."/>
            <person name="Lutzoni F."/>
            <person name="Magnuson J."/>
            <person name="Mondo S."/>
            <person name="Nolan M."/>
            <person name="Ohm R."/>
            <person name="Pangilinan J."/>
            <person name="Park H.-J."/>
            <person name="Ramirez L."/>
            <person name="Alfaro M."/>
            <person name="Sun H."/>
            <person name="Tritt A."/>
            <person name="Yoshinaga Y."/>
            <person name="Zwiers L.-H."/>
            <person name="Turgeon B."/>
            <person name="Goodwin S."/>
            <person name="Spatafora J."/>
            <person name="Crous P."/>
            <person name="Grigoriev I."/>
        </authorList>
    </citation>
    <scope>NUCLEOTIDE SEQUENCE</scope>
    <source>
        <strain evidence="1">CBS 675.92</strain>
    </source>
</reference>
<dbReference type="SUPFAM" id="SSF56112">
    <property type="entry name" value="Protein kinase-like (PK-like)"/>
    <property type="match status" value="1"/>
</dbReference>
<dbReference type="InterPro" id="IPR051678">
    <property type="entry name" value="AGP_Transferase"/>
</dbReference>
<dbReference type="AlphaFoldDB" id="A0A6A5UAA2"/>
<keyword evidence="2" id="KW-1185">Reference proteome</keyword>
<dbReference type="PANTHER" id="PTHR21310">
    <property type="entry name" value="AMINOGLYCOSIDE PHOSPHOTRANSFERASE-RELATED-RELATED"/>
    <property type="match status" value="1"/>
</dbReference>
<organism evidence="1 2">
    <name type="scientific">Byssothecium circinans</name>
    <dbReference type="NCBI Taxonomy" id="147558"/>
    <lineage>
        <taxon>Eukaryota</taxon>
        <taxon>Fungi</taxon>
        <taxon>Dikarya</taxon>
        <taxon>Ascomycota</taxon>
        <taxon>Pezizomycotina</taxon>
        <taxon>Dothideomycetes</taxon>
        <taxon>Pleosporomycetidae</taxon>
        <taxon>Pleosporales</taxon>
        <taxon>Massarineae</taxon>
        <taxon>Massarinaceae</taxon>
        <taxon>Byssothecium</taxon>
    </lineage>
</organism>
<evidence type="ECO:0000313" key="2">
    <source>
        <dbReference type="Proteomes" id="UP000800035"/>
    </source>
</evidence>
<dbReference type="Proteomes" id="UP000800035">
    <property type="component" value="Unassembled WGS sequence"/>
</dbReference>
<evidence type="ECO:0000313" key="1">
    <source>
        <dbReference type="EMBL" id="KAF1959786.1"/>
    </source>
</evidence>
<evidence type="ECO:0008006" key="3">
    <source>
        <dbReference type="Google" id="ProtNLM"/>
    </source>
</evidence>